<comment type="caution">
    <text evidence="2">The sequence shown here is derived from an EMBL/GenBank/DDBJ whole genome shotgun (WGS) entry which is preliminary data.</text>
</comment>
<feature type="compositionally biased region" description="Basic and acidic residues" evidence="1">
    <location>
        <begin position="121"/>
        <end position="147"/>
    </location>
</feature>
<feature type="region of interest" description="Disordered" evidence="1">
    <location>
        <begin position="1"/>
        <end position="163"/>
    </location>
</feature>
<evidence type="ECO:0000313" key="3">
    <source>
        <dbReference type="Proteomes" id="UP001150217"/>
    </source>
</evidence>
<dbReference type="Proteomes" id="UP001150217">
    <property type="component" value="Unassembled WGS sequence"/>
</dbReference>
<reference evidence="2" key="1">
    <citation type="submission" date="2022-08" db="EMBL/GenBank/DDBJ databases">
        <title>A Global Phylogenomic Analysis of the Shiitake Genus Lentinula.</title>
        <authorList>
            <consortium name="DOE Joint Genome Institute"/>
            <person name="Sierra-Patev S."/>
            <person name="Min B."/>
            <person name="Naranjo-Ortiz M."/>
            <person name="Looney B."/>
            <person name="Konkel Z."/>
            <person name="Slot J.C."/>
            <person name="Sakamoto Y."/>
            <person name="Steenwyk J.L."/>
            <person name="Rokas A."/>
            <person name="Carro J."/>
            <person name="Camarero S."/>
            <person name="Ferreira P."/>
            <person name="Molpeceres G."/>
            <person name="Ruiz-Duenas F.J."/>
            <person name="Serrano A."/>
            <person name="Henrissat B."/>
            <person name="Drula E."/>
            <person name="Hughes K.W."/>
            <person name="Mata J.L."/>
            <person name="Ishikawa N.K."/>
            <person name="Vargas-Isla R."/>
            <person name="Ushijima S."/>
            <person name="Smith C.A."/>
            <person name="Ahrendt S."/>
            <person name="Andreopoulos W."/>
            <person name="He G."/>
            <person name="Labutti K."/>
            <person name="Lipzen A."/>
            <person name="Ng V."/>
            <person name="Riley R."/>
            <person name="Sandor L."/>
            <person name="Barry K."/>
            <person name="Martinez A.T."/>
            <person name="Xiao Y."/>
            <person name="Gibbons J.G."/>
            <person name="Terashima K."/>
            <person name="Grigoriev I.V."/>
            <person name="Hibbett D.S."/>
        </authorList>
    </citation>
    <scope>NUCLEOTIDE SEQUENCE</scope>
    <source>
        <strain evidence="2">RHP3577 ss4</strain>
    </source>
</reference>
<keyword evidence="3" id="KW-1185">Reference proteome</keyword>
<sequence>MNSNSRNTSTEGLPPSTQMGSNLSLSQQTAITGSSGLGNYPRSGSVNTASLEDDGTHFSIGSRASGSSEMYQLDPSTGHYSGEPSSSRYPAMYNSGQEYYRNQTQMATPYSSHPPPQASRSTDRHRTYHHRSEDPGHHDIRHDDAHKPRGHRSAHPEARAQRH</sequence>
<evidence type="ECO:0000256" key="1">
    <source>
        <dbReference type="SAM" id="MobiDB-lite"/>
    </source>
</evidence>
<feature type="compositionally biased region" description="Basic and acidic residues" evidence="1">
    <location>
        <begin position="154"/>
        <end position="163"/>
    </location>
</feature>
<feature type="compositionally biased region" description="Polar residues" evidence="1">
    <location>
        <begin position="1"/>
        <end position="34"/>
    </location>
</feature>
<name>A0ABQ8VRV0_9AGAR</name>
<organism evidence="2 3">
    <name type="scientific">Lentinula lateritia</name>
    <dbReference type="NCBI Taxonomy" id="40482"/>
    <lineage>
        <taxon>Eukaryota</taxon>
        <taxon>Fungi</taxon>
        <taxon>Dikarya</taxon>
        <taxon>Basidiomycota</taxon>
        <taxon>Agaricomycotina</taxon>
        <taxon>Agaricomycetes</taxon>
        <taxon>Agaricomycetidae</taxon>
        <taxon>Agaricales</taxon>
        <taxon>Marasmiineae</taxon>
        <taxon>Omphalotaceae</taxon>
        <taxon>Lentinula</taxon>
    </lineage>
</organism>
<dbReference type="EMBL" id="JANVFT010000012">
    <property type="protein sequence ID" value="KAJ4499101.1"/>
    <property type="molecule type" value="Genomic_DNA"/>
</dbReference>
<gene>
    <name evidence="2" type="ORF">C8R41DRAFT_815999</name>
</gene>
<feature type="compositionally biased region" description="Polar residues" evidence="1">
    <location>
        <begin position="62"/>
        <end position="111"/>
    </location>
</feature>
<protein>
    <submittedName>
        <fullName evidence="2">Uncharacterized protein</fullName>
    </submittedName>
</protein>
<evidence type="ECO:0000313" key="2">
    <source>
        <dbReference type="EMBL" id="KAJ4499101.1"/>
    </source>
</evidence>
<proteinExistence type="predicted"/>
<accession>A0ABQ8VRV0</accession>